<keyword evidence="4" id="KW-1185">Reference proteome</keyword>
<dbReference type="Pfam" id="PF00561">
    <property type="entry name" value="Abhydrolase_1"/>
    <property type="match status" value="1"/>
</dbReference>
<feature type="domain" description="AB hydrolase-1" evidence="2">
    <location>
        <begin position="39"/>
        <end position="289"/>
    </location>
</feature>
<dbReference type="GO" id="GO:0016020">
    <property type="term" value="C:membrane"/>
    <property type="evidence" value="ECO:0007669"/>
    <property type="project" value="TreeGrafter"/>
</dbReference>
<keyword evidence="1" id="KW-0378">Hydrolase</keyword>
<comment type="caution">
    <text evidence="3">The sequence shown here is derived from an EMBL/GenBank/DDBJ whole genome shotgun (WGS) entry which is preliminary data.</text>
</comment>
<dbReference type="InterPro" id="IPR000639">
    <property type="entry name" value="Epox_hydrolase-like"/>
</dbReference>
<dbReference type="InterPro" id="IPR050266">
    <property type="entry name" value="AB_hydrolase_sf"/>
</dbReference>
<organism evidence="3 4">
    <name type="scientific">Emergomyces africanus</name>
    <dbReference type="NCBI Taxonomy" id="1955775"/>
    <lineage>
        <taxon>Eukaryota</taxon>
        <taxon>Fungi</taxon>
        <taxon>Dikarya</taxon>
        <taxon>Ascomycota</taxon>
        <taxon>Pezizomycotina</taxon>
        <taxon>Eurotiomycetes</taxon>
        <taxon>Eurotiomycetidae</taxon>
        <taxon>Onygenales</taxon>
        <taxon>Ajellomycetaceae</taxon>
        <taxon>Emergomyces</taxon>
    </lineage>
</organism>
<dbReference type="EMBL" id="LGUA01003048">
    <property type="protein sequence ID" value="OAX77205.1"/>
    <property type="molecule type" value="Genomic_DNA"/>
</dbReference>
<protein>
    <recommendedName>
        <fullName evidence="2">AB hydrolase-1 domain-containing protein</fullName>
    </recommendedName>
</protein>
<dbReference type="Gene3D" id="3.40.50.1820">
    <property type="entry name" value="alpha/beta hydrolase"/>
    <property type="match status" value="1"/>
</dbReference>
<dbReference type="GO" id="GO:0016787">
    <property type="term" value="F:hydrolase activity"/>
    <property type="evidence" value="ECO:0007669"/>
    <property type="project" value="UniProtKB-KW"/>
</dbReference>
<evidence type="ECO:0000259" key="2">
    <source>
        <dbReference type="Pfam" id="PF00561"/>
    </source>
</evidence>
<dbReference type="InterPro" id="IPR000073">
    <property type="entry name" value="AB_hydrolase_1"/>
</dbReference>
<dbReference type="Proteomes" id="UP000091918">
    <property type="component" value="Unassembled WGS sequence"/>
</dbReference>
<reference evidence="3 4" key="1">
    <citation type="submission" date="2015-07" db="EMBL/GenBank/DDBJ databases">
        <title>Emmonsia species relationships and genome sequence.</title>
        <authorList>
            <person name="Cuomo C.A."/>
            <person name="Schwartz I.S."/>
            <person name="Kenyon C."/>
            <person name="de Hoog G.S."/>
            <person name="Govender N.P."/>
            <person name="Botha A."/>
            <person name="Moreno L."/>
            <person name="de Vries M."/>
            <person name="Munoz J.F."/>
            <person name="Stielow J.B."/>
        </authorList>
    </citation>
    <scope>NUCLEOTIDE SEQUENCE [LARGE SCALE GENOMIC DNA]</scope>
    <source>
        <strain evidence="3 4">CBS 136260</strain>
    </source>
</reference>
<sequence length="306" mass="34542">MPRFTSPFDGAQLFYRDYQPTTNPPPFRMDNFCSNKRNPALVFIHGWPMSSQMFEHQTLALCETYRFRCIAPDRRGFGHSDWNGAEPGKEQIDYNVFAQDTAHLLEKLDIGPFVFVAASMGPGETLLAYERSEYIRNNCKGLFWIGPALPYPLATPENPTAPSRELWDSIIEGFRTSRPDYIHEALPPSLAVLSSERKLSESTIRRIEGIVAAADSVAIERCVQIITGMDFTDRLRKLGAETDLPIMSVHGDQDLGCPYEATTKIIKEIVPRTIVRKYESGAHGLYITHREQLLQDILEFVNGPAS</sequence>
<proteinExistence type="predicted"/>
<gene>
    <name evidence="3" type="ORF">ACJ72_08499</name>
</gene>
<evidence type="ECO:0000256" key="1">
    <source>
        <dbReference type="ARBA" id="ARBA00022801"/>
    </source>
</evidence>
<evidence type="ECO:0000313" key="3">
    <source>
        <dbReference type="EMBL" id="OAX77205.1"/>
    </source>
</evidence>
<dbReference type="PRINTS" id="PR00412">
    <property type="entry name" value="EPOXHYDRLASE"/>
</dbReference>
<dbReference type="SUPFAM" id="SSF53474">
    <property type="entry name" value="alpha/beta-Hydrolases"/>
    <property type="match status" value="1"/>
</dbReference>
<name>A0A1B7NKA0_9EURO</name>
<dbReference type="PANTHER" id="PTHR43798:SF31">
    <property type="entry name" value="AB HYDROLASE SUPERFAMILY PROTEIN YCLE"/>
    <property type="match status" value="1"/>
</dbReference>
<evidence type="ECO:0000313" key="4">
    <source>
        <dbReference type="Proteomes" id="UP000091918"/>
    </source>
</evidence>
<accession>A0A1B7NKA0</accession>
<dbReference type="PANTHER" id="PTHR43798">
    <property type="entry name" value="MONOACYLGLYCEROL LIPASE"/>
    <property type="match status" value="1"/>
</dbReference>
<dbReference type="OrthoDB" id="408373at2759"/>
<dbReference type="InterPro" id="IPR029058">
    <property type="entry name" value="AB_hydrolase_fold"/>
</dbReference>
<dbReference type="AlphaFoldDB" id="A0A1B7NKA0"/>